<evidence type="ECO:0000256" key="7">
    <source>
        <dbReference type="SAM" id="Coils"/>
    </source>
</evidence>
<comment type="similarity">
    <text evidence="1">Belongs to the aequorin family.</text>
</comment>
<evidence type="ECO:0000256" key="8">
    <source>
        <dbReference type="SAM" id="MobiDB-lite"/>
    </source>
</evidence>
<dbReference type="GeneID" id="100206064"/>
<dbReference type="SUPFAM" id="SSF52540">
    <property type="entry name" value="P-loop containing nucleoside triphosphate hydrolases"/>
    <property type="match status" value="1"/>
</dbReference>
<evidence type="ECO:0000256" key="6">
    <source>
        <dbReference type="ARBA" id="ARBA00023262"/>
    </source>
</evidence>
<dbReference type="InterPro" id="IPR002048">
    <property type="entry name" value="EF_hand_dom"/>
</dbReference>
<dbReference type="Pfam" id="PF00071">
    <property type="entry name" value="Ras"/>
    <property type="match status" value="1"/>
</dbReference>
<keyword evidence="7" id="KW-0175">Coiled coil</keyword>
<dbReference type="Proteomes" id="UP001652625">
    <property type="component" value="Chromosome 04"/>
</dbReference>
<keyword evidence="3" id="KW-0106">Calcium</keyword>
<organism evidence="10 13">
    <name type="scientific">Hydra vulgaris</name>
    <name type="common">Hydra</name>
    <name type="synonym">Hydra attenuata</name>
    <dbReference type="NCBI Taxonomy" id="6087"/>
    <lineage>
        <taxon>Eukaryota</taxon>
        <taxon>Metazoa</taxon>
        <taxon>Cnidaria</taxon>
        <taxon>Hydrozoa</taxon>
        <taxon>Hydroidolina</taxon>
        <taxon>Anthoathecata</taxon>
        <taxon>Aplanulata</taxon>
        <taxon>Hydridae</taxon>
        <taxon>Hydra</taxon>
    </lineage>
</organism>
<dbReference type="SMART" id="SM00175">
    <property type="entry name" value="RAB"/>
    <property type="match status" value="1"/>
</dbReference>
<sequence>MDSLIKGIGDSHSPKGLLATSQTEDVLYEKILQLFYLCDTDNKGYATRDNLYQLQNELGLNIDEIDYAFDQLDTDKDNHLTLEEFTAGFGLFLGLEHSICSKTIFPNEDFAFQVFTLIDKHDRGYITKNDLYESADVLEIETSQIDSIFHELSFGKSERVYFENFTKNMFAIVSLSPPLKEIKRKEQVKSRNIRKKNLVARICHMDLSSFTDEDVEKILLDQATSIFHRCDIDKKNYVTLNDLHSLSIDFALPEDVVNEAFSHLDTKKVGFLTLDEFVYGFGCFLGIEDVVTDYTANECTIDEESNFKAQELFEMCDQNNKGYVTKYDLNALTSELGLTDKQISDIFMQLDQDGNGFITLNEFKQGFISIVDKSISKSTILDIDVDSSNVSSNKVKQYLKVENNHEIEMKNEKFFTERQKSVQYESEVNGIDEMLCCLEEQVGSSISKDQLLRLWNSVSSSGDMVLTKMFETFLLKVHNEIKSAKKEAKYLEDVLEKKSAYHSEEISRICDEMEAQLQLERSKLIQKETMKELQIREDLQQELVEKEKHIEKCMQRQIALEKRLQEVKDKEQYLKQQNIELLKENNELEDKLNNSITSFEVLKSNLLHLEEQTSLEKKETLRAALRATQGMSYEHEDLIRRLDALRKMNQKLRDDRDAIEATLKTNVALPELSPILEQKSHMEKRMTSSPSHKPLTKQGSVMSAYFNSKSDICNPDNEPSLEFSSYTFSLSNEKLNFDKSDLVETEETDFDNEGISKAHLDQPPIFSTPKSPRLPPVGSNSEDDPEISLPMLKSPPEKSPPENPNRVYKIVFVGDSGVGKSSFIYRFCHNDFRPNFSATIGVDFQVKTLEICNNWIALQLWDTAGQERFQSLTKQYFRRADGIIIMFDLTSETSFTNVKGWMLNVEEGAEPDCVIALIGSKSDMVVGENNNQRKVNKEAAEKIAKDYNALYFEVSARSGENVNQAIGVLAKKMKDSEDSILQNSIISLNSNRNLSSIKDKKKKNSCCK</sequence>
<dbReference type="PROSITE" id="PS50222">
    <property type="entry name" value="EF_HAND_2"/>
    <property type="match status" value="3"/>
</dbReference>
<dbReference type="InterPro" id="IPR011992">
    <property type="entry name" value="EF-hand-dom_pair"/>
</dbReference>
<evidence type="ECO:0000256" key="1">
    <source>
        <dbReference type="ARBA" id="ARBA00007828"/>
    </source>
</evidence>
<protein>
    <submittedName>
        <fullName evidence="11 12">EF-hand calcium-binding domain-containing protein 4B isoform X3</fullName>
    </submittedName>
</protein>
<evidence type="ECO:0000259" key="9">
    <source>
        <dbReference type="PROSITE" id="PS50222"/>
    </source>
</evidence>
<dbReference type="Pfam" id="PF13499">
    <property type="entry name" value="EF-hand_7"/>
    <property type="match status" value="1"/>
</dbReference>
<feature type="coiled-coil region" evidence="7">
    <location>
        <begin position="536"/>
        <end position="598"/>
    </location>
</feature>
<keyword evidence="4" id="KW-0342">GTP-binding</keyword>
<evidence type="ECO:0000313" key="13">
    <source>
        <dbReference type="RefSeq" id="XP_065651653.1"/>
    </source>
</evidence>
<dbReference type="SMART" id="SM00054">
    <property type="entry name" value="EFh"/>
    <property type="match status" value="5"/>
</dbReference>
<dbReference type="InterPro" id="IPR018247">
    <property type="entry name" value="EF_Hand_1_Ca_BS"/>
</dbReference>
<dbReference type="Gene3D" id="3.40.50.300">
    <property type="entry name" value="P-loop containing nucleotide triphosphate hydrolases"/>
    <property type="match status" value="1"/>
</dbReference>
<dbReference type="SUPFAM" id="SSF47473">
    <property type="entry name" value="EF-hand"/>
    <property type="match status" value="2"/>
</dbReference>
<dbReference type="Pfam" id="PF13833">
    <property type="entry name" value="EF-hand_8"/>
    <property type="match status" value="1"/>
</dbReference>
<feature type="domain" description="EF-hand" evidence="9">
    <location>
        <begin position="338"/>
        <end position="373"/>
    </location>
</feature>
<keyword evidence="5" id="KW-0455">Luminescence</keyword>
<dbReference type="InterPro" id="IPR027417">
    <property type="entry name" value="P-loop_NTPase"/>
</dbReference>
<evidence type="ECO:0000313" key="11">
    <source>
        <dbReference type="RefSeq" id="XP_065651651.1"/>
    </source>
</evidence>
<reference evidence="11 12" key="1">
    <citation type="submission" date="2025-05" db="UniProtKB">
        <authorList>
            <consortium name="RefSeq"/>
        </authorList>
    </citation>
    <scope>IDENTIFICATION</scope>
</reference>
<evidence type="ECO:0000313" key="10">
    <source>
        <dbReference type="Proteomes" id="UP001652625"/>
    </source>
</evidence>
<evidence type="ECO:0000256" key="4">
    <source>
        <dbReference type="ARBA" id="ARBA00023134"/>
    </source>
</evidence>
<dbReference type="PRINTS" id="PR00449">
    <property type="entry name" value="RASTRNSFRMNG"/>
</dbReference>
<dbReference type="SMART" id="SM00174">
    <property type="entry name" value="RHO"/>
    <property type="match status" value="1"/>
</dbReference>
<dbReference type="CDD" id="cd00051">
    <property type="entry name" value="EFh"/>
    <property type="match status" value="1"/>
</dbReference>
<keyword evidence="6" id="KW-0599">Photoprotein</keyword>
<dbReference type="SMART" id="SM00176">
    <property type="entry name" value="RAN"/>
    <property type="match status" value="1"/>
</dbReference>
<dbReference type="PROSITE" id="PS51419">
    <property type="entry name" value="RAB"/>
    <property type="match status" value="1"/>
</dbReference>
<dbReference type="RefSeq" id="XP_065651653.1">
    <property type="nucleotide sequence ID" value="XM_065795581.1"/>
</dbReference>
<dbReference type="InterPro" id="IPR001806">
    <property type="entry name" value="Small_GTPase"/>
</dbReference>
<name>A0ABM4BR82_HYDVU</name>
<feature type="domain" description="EF-hand" evidence="9">
    <location>
        <begin position="60"/>
        <end position="95"/>
    </location>
</feature>
<gene>
    <name evidence="11 12 13" type="primary">LOC100206064</name>
</gene>
<evidence type="ECO:0000313" key="12">
    <source>
        <dbReference type="RefSeq" id="XP_065651652.1"/>
    </source>
</evidence>
<dbReference type="RefSeq" id="XP_065651651.1">
    <property type="nucleotide sequence ID" value="XM_065795579.1"/>
</dbReference>
<dbReference type="RefSeq" id="XP_065651652.1">
    <property type="nucleotide sequence ID" value="XM_065795580.1"/>
</dbReference>
<keyword evidence="10" id="KW-1185">Reference proteome</keyword>
<feature type="region of interest" description="Disordered" evidence="8">
    <location>
        <begin position="746"/>
        <end position="804"/>
    </location>
</feature>
<accession>A0ABM4BR82</accession>
<dbReference type="PROSITE" id="PS00018">
    <property type="entry name" value="EF_HAND_1"/>
    <property type="match status" value="2"/>
</dbReference>
<dbReference type="InterPro" id="IPR005225">
    <property type="entry name" value="Small_GTP-bd"/>
</dbReference>
<dbReference type="PROSITE" id="PS51420">
    <property type="entry name" value="RHO"/>
    <property type="match status" value="1"/>
</dbReference>
<dbReference type="PANTHER" id="PTHR47977">
    <property type="entry name" value="RAS-RELATED PROTEIN RAB"/>
    <property type="match status" value="1"/>
</dbReference>
<evidence type="ECO:0000256" key="3">
    <source>
        <dbReference type="ARBA" id="ARBA00022837"/>
    </source>
</evidence>
<dbReference type="Gene3D" id="1.10.238.10">
    <property type="entry name" value="EF-hand"/>
    <property type="match status" value="3"/>
</dbReference>
<evidence type="ECO:0000256" key="2">
    <source>
        <dbReference type="ARBA" id="ARBA00022741"/>
    </source>
</evidence>
<dbReference type="InterPro" id="IPR050227">
    <property type="entry name" value="Rab"/>
</dbReference>
<dbReference type="CDD" id="cd00154">
    <property type="entry name" value="Rab"/>
    <property type="match status" value="1"/>
</dbReference>
<feature type="domain" description="EF-hand" evidence="9">
    <location>
        <begin position="252"/>
        <end position="287"/>
    </location>
</feature>
<keyword evidence="2" id="KW-0547">Nucleotide-binding</keyword>
<dbReference type="PROSITE" id="PS51421">
    <property type="entry name" value="RAS"/>
    <property type="match status" value="1"/>
</dbReference>
<dbReference type="SMART" id="SM00173">
    <property type="entry name" value="RAS"/>
    <property type="match status" value="1"/>
</dbReference>
<evidence type="ECO:0000256" key="5">
    <source>
        <dbReference type="ARBA" id="ARBA00023223"/>
    </source>
</evidence>
<proteinExistence type="inferred from homology"/>
<dbReference type="NCBIfam" id="TIGR00231">
    <property type="entry name" value="small_GTP"/>
    <property type="match status" value="1"/>
</dbReference>
<feature type="coiled-coil region" evidence="7">
    <location>
        <begin position="635"/>
        <end position="662"/>
    </location>
</feature>